<evidence type="ECO:0000256" key="1">
    <source>
        <dbReference type="ARBA" id="ARBA00006756"/>
    </source>
</evidence>
<dbReference type="InterPro" id="IPR016159">
    <property type="entry name" value="Cullin_repeat-like_dom_sf"/>
</dbReference>
<evidence type="ECO:0000313" key="6">
    <source>
        <dbReference type="EMBL" id="KAK4281426.1"/>
    </source>
</evidence>
<reference evidence="6" key="1">
    <citation type="submission" date="2023-10" db="EMBL/GenBank/DDBJ databases">
        <title>Chromosome-level genome of the transformable northern wattle, Acacia crassicarpa.</title>
        <authorList>
            <person name="Massaro I."/>
            <person name="Sinha N.R."/>
            <person name="Poethig S."/>
            <person name="Leichty A.R."/>
        </authorList>
    </citation>
    <scope>NUCLEOTIDE SEQUENCE</scope>
    <source>
        <strain evidence="6">Acra3RX</strain>
        <tissue evidence="6">Leaf</tissue>
    </source>
</reference>
<evidence type="ECO:0000313" key="7">
    <source>
        <dbReference type="Proteomes" id="UP001293593"/>
    </source>
</evidence>
<proteinExistence type="inferred from homology"/>
<dbReference type="GO" id="GO:0005546">
    <property type="term" value="F:phosphatidylinositol-4,5-bisphosphate binding"/>
    <property type="evidence" value="ECO:0007669"/>
    <property type="project" value="InterPro"/>
</dbReference>
<evidence type="ECO:0000256" key="3">
    <source>
        <dbReference type="RuleBase" id="RU365026"/>
    </source>
</evidence>
<dbReference type="Pfam" id="PF03081">
    <property type="entry name" value="Exo70_C"/>
    <property type="match status" value="1"/>
</dbReference>
<dbReference type="Proteomes" id="UP001293593">
    <property type="component" value="Unassembled WGS sequence"/>
</dbReference>
<name>A0AAE1N281_9FABA</name>
<dbReference type="EMBL" id="JAWXYG010000002">
    <property type="protein sequence ID" value="KAK4281426.1"/>
    <property type="molecule type" value="Genomic_DNA"/>
</dbReference>
<dbReference type="Pfam" id="PF20669">
    <property type="entry name" value="Exo70_N"/>
    <property type="match status" value="1"/>
</dbReference>
<keyword evidence="7" id="KW-1185">Reference proteome</keyword>
<organism evidence="6 7">
    <name type="scientific">Acacia crassicarpa</name>
    <name type="common">northern wattle</name>
    <dbReference type="NCBI Taxonomy" id="499986"/>
    <lineage>
        <taxon>Eukaryota</taxon>
        <taxon>Viridiplantae</taxon>
        <taxon>Streptophyta</taxon>
        <taxon>Embryophyta</taxon>
        <taxon>Tracheophyta</taxon>
        <taxon>Spermatophyta</taxon>
        <taxon>Magnoliopsida</taxon>
        <taxon>eudicotyledons</taxon>
        <taxon>Gunneridae</taxon>
        <taxon>Pentapetalae</taxon>
        <taxon>rosids</taxon>
        <taxon>fabids</taxon>
        <taxon>Fabales</taxon>
        <taxon>Fabaceae</taxon>
        <taxon>Caesalpinioideae</taxon>
        <taxon>mimosoid clade</taxon>
        <taxon>Acacieae</taxon>
        <taxon>Acacia</taxon>
    </lineage>
</organism>
<keyword evidence="3" id="KW-0653">Protein transport</keyword>
<dbReference type="AlphaFoldDB" id="A0AAE1N281"/>
<feature type="region of interest" description="Disordered" evidence="4">
    <location>
        <begin position="1"/>
        <end position="38"/>
    </location>
</feature>
<comment type="function">
    <text evidence="3">Component of the exocyst complex.</text>
</comment>
<keyword evidence="3" id="KW-0268">Exocytosis</keyword>
<protein>
    <recommendedName>
        <fullName evidence="3">Exocyst subunit Exo70 family protein</fullName>
    </recommendedName>
</protein>
<dbReference type="GO" id="GO:0000145">
    <property type="term" value="C:exocyst"/>
    <property type="evidence" value="ECO:0007669"/>
    <property type="project" value="InterPro"/>
</dbReference>
<dbReference type="GO" id="GO:0015031">
    <property type="term" value="P:protein transport"/>
    <property type="evidence" value="ECO:0007669"/>
    <property type="project" value="UniProtKB-KW"/>
</dbReference>
<feature type="domain" description="Exocyst complex subunit Exo70 C-terminal" evidence="5">
    <location>
        <begin position="247"/>
        <end position="613"/>
    </location>
</feature>
<comment type="similarity">
    <text evidence="1 3">Belongs to the EXO70 family.</text>
</comment>
<dbReference type="PANTHER" id="PTHR12542:SF38">
    <property type="entry name" value="EXOCYST SUBUNIT EXO70 FAMILY PROTEIN"/>
    <property type="match status" value="1"/>
</dbReference>
<comment type="caution">
    <text evidence="6">The sequence shown here is derived from an EMBL/GenBank/DDBJ whole genome shotgun (WGS) entry which is preliminary data.</text>
</comment>
<feature type="region of interest" description="Disordered" evidence="4">
    <location>
        <begin position="624"/>
        <end position="646"/>
    </location>
</feature>
<sequence>MKSFFFSPKTPSFSTMTTSNYSLSSDPSSSPATSSPESSIDRCIEEAQALIHKWDSETSAYAKITSLFYDDKSEALHYIKCVNHLHKAMHLLHSHQNPLSSQKLAVAYNLMQMAMKRLQKEFYQILSINRAFLDPESLSTVSRSSTSVSSTISDSVIEDATAPEDDVRVAGDSISELEQVSWLATKDLRSIAKCMISCGYAKECLQVYRTLRKSIIDEGIYRLNLDKLKPSQVNKMDWQVLDLKINMWLEAMKVAVRTLFNGERKLCDDVFASSDSIRESCFADISRDGATILFAFPQHVVSKINKNSPPEKIFRLLDMYIVLTSLLPEIQSIFSFYSTSEILNQANNSVLRLSDSVRTKLSEFESMIQKDSSKSSVKSGGIHPRTVQAMDYLSILSDYSNALSEIFADWSVPPKSPVPEYLLESPVSDESSWSSTTPSFSARIAWLIFVLVCKLDSKTKHCKDGSLSYLFLANNIRHVIDTVQNTNLQFVLGDEWIRKHEAKLKGFLSKYEKLGWGEVISCLPRNPKAAMTAEEARVIFRNFNFRFEEAYRKQNLFTVPDRRFREEIRASVARKIVPTYEEFYKTHRTTVGSMREMTMYVIFHPDDVKEYLANLFFAGTGTNSGSVTTTSSSTVSSLASSPQRQH</sequence>
<evidence type="ECO:0000259" key="5">
    <source>
        <dbReference type="Pfam" id="PF03081"/>
    </source>
</evidence>
<keyword evidence="2 3" id="KW-0813">Transport</keyword>
<dbReference type="PANTHER" id="PTHR12542">
    <property type="entry name" value="EXOCYST COMPLEX PROTEIN EXO70"/>
    <property type="match status" value="1"/>
</dbReference>
<evidence type="ECO:0000256" key="4">
    <source>
        <dbReference type="SAM" id="MobiDB-lite"/>
    </source>
</evidence>
<dbReference type="Gene3D" id="1.20.1280.170">
    <property type="entry name" value="Exocyst complex component Exo70"/>
    <property type="match status" value="1"/>
</dbReference>
<dbReference type="GO" id="GO:0006887">
    <property type="term" value="P:exocytosis"/>
    <property type="evidence" value="ECO:0007669"/>
    <property type="project" value="UniProtKB-KW"/>
</dbReference>
<gene>
    <name evidence="6" type="ORF">QN277_012920</name>
</gene>
<dbReference type="SUPFAM" id="SSF74788">
    <property type="entry name" value="Cullin repeat-like"/>
    <property type="match status" value="1"/>
</dbReference>
<dbReference type="InterPro" id="IPR046364">
    <property type="entry name" value="Exo70_C"/>
</dbReference>
<evidence type="ECO:0000256" key="2">
    <source>
        <dbReference type="ARBA" id="ARBA00022448"/>
    </source>
</evidence>
<dbReference type="InterPro" id="IPR004140">
    <property type="entry name" value="Exo70"/>
</dbReference>
<accession>A0AAE1N281</accession>